<gene>
    <name evidence="1" type="ORF">X474_03025</name>
</gene>
<dbReference type="STRING" id="1429043.X474_03025"/>
<proteinExistence type="predicted"/>
<dbReference type="EMBL" id="AZAC01000002">
    <property type="protein sequence ID" value="KIX15752.1"/>
    <property type="molecule type" value="Genomic_DNA"/>
</dbReference>
<evidence type="ECO:0000313" key="2">
    <source>
        <dbReference type="Proteomes" id="UP000032233"/>
    </source>
</evidence>
<organism evidence="1 2">
    <name type="scientific">Dethiosulfatarculus sandiegensis</name>
    <dbReference type="NCBI Taxonomy" id="1429043"/>
    <lineage>
        <taxon>Bacteria</taxon>
        <taxon>Pseudomonadati</taxon>
        <taxon>Thermodesulfobacteriota</taxon>
        <taxon>Desulfarculia</taxon>
        <taxon>Desulfarculales</taxon>
        <taxon>Desulfarculaceae</taxon>
        <taxon>Dethiosulfatarculus</taxon>
    </lineage>
</organism>
<comment type="caution">
    <text evidence="1">The sequence shown here is derived from an EMBL/GenBank/DDBJ whole genome shotgun (WGS) entry which is preliminary data.</text>
</comment>
<keyword evidence="2" id="KW-1185">Reference proteome</keyword>
<dbReference type="InParanoid" id="A0A0D2GM13"/>
<name>A0A0D2GM13_9BACT</name>
<accession>A0A0D2GM13</accession>
<evidence type="ECO:0000313" key="1">
    <source>
        <dbReference type="EMBL" id="KIX15752.1"/>
    </source>
</evidence>
<dbReference type="AlphaFoldDB" id="A0A0D2GM13"/>
<sequence length="63" mass="7384">MLTGTALFQNGHKMEYDLSKIKSPLLFRLRLFSLKWQMQNKFSKKPESRASRMKSGVNSNLTY</sequence>
<protein>
    <submittedName>
        <fullName evidence="1">Uncharacterized protein</fullName>
    </submittedName>
</protein>
<reference evidence="1 2" key="1">
    <citation type="submission" date="2013-11" db="EMBL/GenBank/DDBJ databases">
        <title>Metagenomic analysis of a methanogenic consortium involved in long chain n-alkane degradation.</title>
        <authorList>
            <person name="Davidova I.A."/>
            <person name="Callaghan A.V."/>
            <person name="Wawrik B."/>
            <person name="Pruitt S."/>
            <person name="Marks C."/>
            <person name="Duncan K.E."/>
            <person name="Suflita J.M."/>
        </authorList>
    </citation>
    <scope>NUCLEOTIDE SEQUENCE [LARGE SCALE GENOMIC DNA]</scope>
    <source>
        <strain evidence="1 2">SPR</strain>
    </source>
</reference>
<dbReference type="Proteomes" id="UP000032233">
    <property type="component" value="Unassembled WGS sequence"/>
</dbReference>